<name>A0A2D4IA86_MICLE</name>
<evidence type="ECO:0000313" key="1">
    <source>
        <dbReference type="EMBL" id="LAA81109.1"/>
    </source>
</evidence>
<protein>
    <submittedName>
        <fullName evidence="1">Uncharacterized protein</fullName>
    </submittedName>
</protein>
<accession>A0A2D4IA86</accession>
<dbReference type="AlphaFoldDB" id="A0A2D4IA86"/>
<reference evidence="1" key="2">
    <citation type="submission" date="2017-11" db="EMBL/GenBank/DDBJ databases">
        <title>Coralsnake Venomics: Analyses of Venom Gland Transcriptomes and Proteomes of Six Brazilian Taxa.</title>
        <authorList>
            <person name="Aird S.D."/>
            <person name="Jorge da Silva N."/>
            <person name="Qiu L."/>
            <person name="Villar-Briones A."/>
            <person name="Aparecida-Saddi V."/>
            <person name="Campos-Telles M.P."/>
            <person name="Grau M."/>
            <person name="Mikheyev A.S."/>
        </authorList>
    </citation>
    <scope>NUCLEOTIDE SEQUENCE</scope>
    <source>
        <tissue evidence="1">Venom_gland</tissue>
    </source>
</reference>
<proteinExistence type="predicted"/>
<dbReference type="EMBL" id="IACK01088478">
    <property type="protein sequence ID" value="LAA81109.1"/>
    <property type="molecule type" value="Transcribed_RNA"/>
</dbReference>
<organism evidence="1">
    <name type="scientific">Micrurus lemniscatus lemniscatus</name>
    <dbReference type="NCBI Taxonomy" id="129467"/>
    <lineage>
        <taxon>Eukaryota</taxon>
        <taxon>Metazoa</taxon>
        <taxon>Chordata</taxon>
        <taxon>Craniata</taxon>
        <taxon>Vertebrata</taxon>
        <taxon>Euteleostomi</taxon>
        <taxon>Lepidosauria</taxon>
        <taxon>Squamata</taxon>
        <taxon>Bifurcata</taxon>
        <taxon>Unidentata</taxon>
        <taxon>Episquamata</taxon>
        <taxon>Toxicofera</taxon>
        <taxon>Serpentes</taxon>
        <taxon>Colubroidea</taxon>
        <taxon>Elapidae</taxon>
        <taxon>Elapinae</taxon>
        <taxon>Micrurus</taxon>
    </lineage>
</organism>
<sequence>MKMMMIRPRFKLVVSGQAALLERGISSRPSPMLGLRAGKCSRDGESLRPQEGGQTEILLSLLPPQKTKLFSGEAGDVSTFLLGPSLQVVKLPVVGSPHVMKEDRSSSSPLV</sequence>
<reference evidence="1" key="1">
    <citation type="submission" date="2017-07" db="EMBL/GenBank/DDBJ databases">
        <authorList>
            <person name="Mikheyev A."/>
            <person name="Grau M."/>
        </authorList>
    </citation>
    <scope>NUCLEOTIDE SEQUENCE</scope>
    <source>
        <tissue evidence="1">Venom_gland</tissue>
    </source>
</reference>